<dbReference type="Proteomes" id="UP000559182">
    <property type="component" value="Unassembled WGS sequence"/>
</dbReference>
<feature type="compositionally biased region" description="Low complexity" evidence="1">
    <location>
        <begin position="31"/>
        <end position="89"/>
    </location>
</feature>
<dbReference type="EMBL" id="JACHVQ010000002">
    <property type="protein sequence ID" value="MBB2893027.1"/>
    <property type="molecule type" value="Genomic_DNA"/>
</dbReference>
<protein>
    <recommendedName>
        <fullName evidence="5">DUF4352 domain-containing protein</fullName>
    </recommendedName>
</protein>
<dbReference type="PROSITE" id="PS51257">
    <property type="entry name" value="PROKAR_LIPOPROTEIN"/>
    <property type="match status" value="1"/>
</dbReference>
<keyword evidence="2" id="KW-0732">Signal</keyword>
<feature type="region of interest" description="Disordered" evidence="1">
    <location>
        <begin position="29"/>
        <end position="107"/>
    </location>
</feature>
<organism evidence="3 4">
    <name type="scientific">Flexivirga oryzae</name>
    <dbReference type="NCBI Taxonomy" id="1794944"/>
    <lineage>
        <taxon>Bacteria</taxon>
        <taxon>Bacillati</taxon>
        <taxon>Actinomycetota</taxon>
        <taxon>Actinomycetes</taxon>
        <taxon>Micrococcales</taxon>
        <taxon>Dermacoccaceae</taxon>
        <taxon>Flexivirga</taxon>
    </lineage>
</organism>
<sequence>MSSNTFRRTVIGAVAVAGALSLAACNSGESASVTTPAGQTTTTSSAAPKTSTTTESSAPETSTTTTEPSETTTSEASETSTSEATKPATGPTEVSDPDGTFKLGEPAVIKDDDDVYRLTPTSLEVAPASDYNEARLKKANGTVYYLKFDVTPIKVKSSYFGTNSINGLFFHPEIGASVKNAKRVYGDTDACESDSKKLAAGETGSSCYIYQIPGAKVSNVVYNDYDHNIRWTK</sequence>
<feature type="chain" id="PRO_5039466589" description="DUF4352 domain-containing protein" evidence="2">
    <location>
        <begin position="24"/>
        <end position="233"/>
    </location>
</feature>
<evidence type="ECO:0000313" key="3">
    <source>
        <dbReference type="EMBL" id="MBB2893027.1"/>
    </source>
</evidence>
<feature type="signal peptide" evidence="2">
    <location>
        <begin position="1"/>
        <end position="23"/>
    </location>
</feature>
<evidence type="ECO:0000256" key="1">
    <source>
        <dbReference type="SAM" id="MobiDB-lite"/>
    </source>
</evidence>
<keyword evidence="4" id="KW-1185">Reference proteome</keyword>
<accession>A0A839N6X8</accession>
<reference evidence="3 4" key="1">
    <citation type="submission" date="2020-08" db="EMBL/GenBank/DDBJ databases">
        <title>Sequencing the genomes of 1000 actinobacteria strains.</title>
        <authorList>
            <person name="Klenk H.-P."/>
        </authorList>
    </citation>
    <scope>NUCLEOTIDE SEQUENCE [LARGE SCALE GENOMIC DNA]</scope>
    <source>
        <strain evidence="3 4">DSM 105369</strain>
    </source>
</reference>
<dbReference type="RefSeq" id="WP_183321396.1">
    <property type="nucleotide sequence ID" value="NZ_JACHVQ010000002.1"/>
</dbReference>
<comment type="caution">
    <text evidence="3">The sequence shown here is derived from an EMBL/GenBank/DDBJ whole genome shotgun (WGS) entry which is preliminary data.</text>
</comment>
<evidence type="ECO:0000256" key="2">
    <source>
        <dbReference type="SAM" id="SignalP"/>
    </source>
</evidence>
<gene>
    <name evidence="3" type="ORF">FHU39_003045</name>
</gene>
<proteinExistence type="predicted"/>
<dbReference type="AlphaFoldDB" id="A0A839N6X8"/>
<name>A0A839N6X8_9MICO</name>
<evidence type="ECO:0008006" key="5">
    <source>
        <dbReference type="Google" id="ProtNLM"/>
    </source>
</evidence>
<evidence type="ECO:0000313" key="4">
    <source>
        <dbReference type="Proteomes" id="UP000559182"/>
    </source>
</evidence>